<dbReference type="PANTHER" id="PTHR45090">
    <property type="entry name" value="CHAPERONE PROTEIN DNAJ 20 CHLOROPLASTIC"/>
    <property type="match status" value="1"/>
</dbReference>
<dbReference type="InterPro" id="IPR001623">
    <property type="entry name" value="DnaJ_domain"/>
</dbReference>
<dbReference type="SUPFAM" id="SSF46565">
    <property type="entry name" value="Chaperone J-domain"/>
    <property type="match status" value="1"/>
</dbReference>
<reference evidence="2 3" key="1">
    <citation type="submission" date="2024-01" db="EMBL/GenBank/DDBJ databases">
        <title>The genomes of 5 underutilized Papilionoideae crops provide insights into root nodulation and disease resistanc.</title>
        <authorList>
            <person name="Yuan L."/>
        </authorList>
    </citation>
    <scope>NUCLEOTIDE SEQUENCE [LARGE SCALE GENOMIC DNA]</scope>
    <source>
        <strain evidence="2">ZHUSHIDOU_FW_LH</strain>
        <tissue evidence="2">Leaf</tissue>
    </source>
</reference>
<evidence type="ECO:0000313" key="3">
    <source>
        <dbReference type="Proteomes" id="UP001372338"/>
    </source>
</evidence>
<organism evidence="2 3">
    <name type="scientific">Crotalaria pallida</name>
    <name type="common">Smooth rattlebox</name>
    <name type="synonym">Crotalaria striata</name>
    <dbReference type="NCBI Taxonomy" id="3830"/>
    <lineage>
        <taxon>Eukaryota</taxon>
        <taxon>Viridiplantae</taxon>
        <taxon>Streptophyta</taxon>
        <taxon>Embryophyta</taxon>
        <taxon>Tracheophyta</taxon>
        <taxon>Spermatophyta</taxon>
        <taxon>Magnoliopsida</taxon>
        <taxon>eudicotyledons</taxon>
        <taxon>Gunneridae</taxon>
        <taxon>Pentapetalae</taxon>
        <taxon>rosids</taxon>
        <taxon>fabids</taxon>
        <taxon>Fabales</taxon>
        <taxon>Fabaceae</taxon>
        <taxon>Papilionoideae</taxon>
        <taxon>50 kb inversion clade</taxon>
        <taxon>genistoids sensu lato</taxon>
        <taxon>core genistoids</taxon>
        <taxon>Crotalarieae</taxon>
        <taxon>Crotalaria</taxon>
    </lineage>
</organism>
<dbReference type="InterPro" id="IPR036869">
    <property type="entry name" value="J_dom_sf"/>
</dbReference>
<dbReference type="PRINTS" id="PR00625">
    <property type="entry name" value="JDOMAIN"/>
</dbReference>
<keyword evidence="3" id="KW-1185">Reference proteome</keyword>
<dbReference type="AlphaFoldDB" id="A0AAN9F4Z7"/>
<gene>
    <name evidence="2" type="ORF">RIF29_20152</name>
</gene>
<proteinExistence type="predicted"/>
<accession>A0AAN9F4Z7</accession>
<dbReference type="SMART" id="SM00271">
    <property type="entry name" value="DnaJ"/>
    <property type="match status" value="1"/>
</dbReference>
<sequence length="130" mass="14665">MPFSSLSSSPISISKPFHCLPLSNTKKQRPSPLQFVVSCRATKLKGNNMEERTYGSFYKILSLSPKSATMDEIKIAYRSMALQYHPDVCHEPSMKEESTKMFVQLNAAYETLSNLLETNKRAKKILEGGE</sequence>
<dbReference type="PANTHER" id="PTHR45090:SF8">
    <property type="entry name" value="J DOMAIN-CONTAINING PROTEIN"/>
    <property type="match status" value="1"/>
</dbReference>
<comment type="caution">
    <text evidence="2">The sequence shown here is derived from an EMBL/GenBank/DDBJ whole genome shotgun (WGS) entry which is preliminary data.</text>
</comment>
<dbReference type="Gene3D" id="1.10.287.110">
    <property type="entry name" value="DnaJ domain"/>
    <property type="match status" value="1"/>
</dbReference>
<dbReference type="Pfam" id="PF00226">
    <property type="entry name" value="DnaJ"/>
    <property type="match status" value="1"/>
</dbReference>
<dbReference type="Proteomes" id="UP001372338">
    <property type="component" value="Unassembled WGS sequence"/>
</dbReference>
<dbReference type="EMBL" id="JAYWIO010000004">
    <property type="protein sequence ID" value="KAK7267478.1"/>
    <property type="molecule type" value="Genomic_DNA"/>
</dbReference>
<dbReference type="PROSITE" id="PS50076">
    <property type="entry name" value="DNAJ_2"/>
    <property type="match status" value="1"/>
</dbReference>
<name>A0AAN9F4Z7_CROPI</name>
<protein>
    <recommendedName>
        <fullName evidence="1">J domain-containing protein</fullName>
    </recommendedName>
</protein>
<dbReference type="GO" id="GO:0009507">
    <property type="term" value="C:chloroplast"/>
    <property type="evidence" value="ECO:0007669"/>
    <property type="project" value="TreeGrafter"/>
</dbReference>
<evidence type="ECO:0000259" key="1">
    <source>
        <dbReference type="PROSITE" id="PS50076"/>
    </source>
</evidence>
<feature type="domain" description="J" evidence="1">
    <location>
        <begin position="56"/>
        <end position="128"/>
    </location>
</feature>
<dbReference type="InterPro" id="IPR053232">
    <property type="entry name" value="DnaJ_C/III_chloroplastic"/>
</dbReference>
<evidence type="ECO:0000313" key="2">
    <source>
        <dbReference type="EMBL" id="KAK7267478.1"/>
    </source>
</evidence>
<dbReference type="CDD" id="cd06257">
    <property type="entry name" value="DnaJ"/>
    <property type="match status" value="1"/>
</dbReference>